<evidence type="ECO:0000256" key="2">
    <source>
        <dbReference type="SAM" id="Phobius"/>
    </source>
</evidence>
<dbReference type="Gene3D" id="1.20.144.10">
    <property type="entry name" value="Phosphatidic acid phosphatase type 2/haloperoxidase"/>
    <property type="match status" value="1"/>
</dbReference>
<feature type="transmembrane region" description="Helical" evidence="2">
    <location>
        <begin position="164"/>
        <end position="185"/>
    </location>
</feature>
<feature type="domain" description="Phosphatidic acid phosphatase type 2/haloperoxidase" evidence="3">
    <location>
        <begin position="124"/>
        <end position="239"/>
    </location>
</feature>
<feature type="transmembrane region" description="Helical" evidence="2">
    <location>
        <begin position="42"/>
        <end position="61"/>
    </location>
</feature>
<dbReference type="EMBL" id="JACBZH010000001">
    <property type="protein sequence ID" value="NYH89099.1"/>
    <property type="molecule type" value="Genomic_DNA"/>
</dbReference>
<gene>
    <name evidence="4" type="ORF">F4554_001737</name>
</gene>
<keyword evidence="2" id="KW-0812">Transmembrane</keyword>
<keyword evidence="2" id="KW-0472">Membrane</keyword>
<organism evidence="4 5">
    <name type="scientific">Actinopolymorpha rutila</name>
    <dbReference type="NCBI Taxonomy" id="446787"/>
    <lineage>
        <taxon>Bacteria</taxon>
        <taxon>Bacillati</taxon>
        <taxon>Actinomycetota</taxon>
        <taxon>Actinomycetes</taxon>
        <taxon>Propionibacteriales</taxon>
        <taxon>Actinopolymorphaceae</taxon>
        <taxon>Actinopolymorpha</taxon>
    </lineage>
</organism>
<feature type="compositionally biased region" description="Basic and acidic residues" evidence="1">
    <location>
        <begin position="1"/>
        <end position="23"/>
    </location>
</feature>
<proteinExistence type="predicted"/>
<feature type="compositionally biased region" description="Basic and acidic residues" evidence="1">
    <location>
        <begin position="293"/>
        <end position="337"/>
    </location>
</feature>
<feature type="region of interest" description="Disordered" evidence="1">
    <location>
        <begin position="282"/>
        <end position="349"/>
    </location>
</feature>
<dbReference type="AlphaFoldDB" id="A0A852ZHM0"/>
<evidence type="ECO:0000256" key="1">
    <source>
        <dbReference type="SAM" id="MobiDB-lite"/>
    </source>
</evidence>
<dbReference type="Proteomes" id="UP000579605">
    <property type="component" value="Unassembled WGS sequence"/>
</dbReference>
<comment type="caution">
    <text evidence="4">The sequence shown here is derived from an EMBL/GenBank/DDBJ whole genome shotgun (WGS) entry which is preliminary data.</text>
</comment>
<dbReference type="Pfam" id="PF01569">
    <property type="entry name" value="PAP2"/>
    <property type="match status" value="1"/>
</dbReference>
<protein>
    <submittedName>
        <fullName evidence="4">Membrane-associated phospholipid phosphatase</fullName>
    </submittedName>
</protein>
<dbReference type="RefSeq" id="WP_179786896.1">
    <property type="nucleotide sequence ID" value="NZ_BAAARR010000002.1"/>
</dbReference>
<feature type="transmembrane region" description="Helical" evidence="2">
    <location>
        <begin position="124"/>
        <end position="144"/>
    </location>
</feature>
<dbReference type="SUPFAM" id="SSF48317">
    <property type="entry name" value="Acid phosphatase/Vanadium-dependent haloperoxidase"/>
    <property type="match status" value="1"/>
</dbReference>
<keyword evidence="2" id="KW-1133">Transmembrane helix</keyword>
<dbReference type="SMART" id="SM00014">
    <property type="entry name" value="acidPPc"/>
    <property type="match status" value="1"/>
</dbReference>
<evidence type="ECO:0000313" key="4">
    <source>
        <dbReference type="EMBL" id="NYH89099.1"/>
    </source>
</evidence>
<name>A0A852ZHM0_9ACTN</name>
<reference evidence="4 5" key="1">
    <citation type="submission" date="2020-07" db="EMBL/GenBank/DDBJ databases">
        <title>Sequencing the genomes of 1000 actinobacteria strains.</title>
        <authorList>
            <person name="Klenk H.-P."/>
        </authorList>
    </citation>
    <scope>NUCLEOTIDE SEQUENCE [LARGE SCALE GENOMIC DNA]</scope>
    <source>
        <strain evidence="4 5">DSM 18448</strain>
    </source>
</reference>
<evidence type="ECO:0000313" key="5">
    <source>
        <dbReference type="Proteomes" id="UP000579605"/>
    </source>
</evidence>
<keyword evidence="5" id="KW-1185">Reference proteome</keyword>
<feature type="region of interest" description="Disordered" evidence="1">
    <location>
        <begin position="1"/>
        <end position="35"/>
    </location>
</feature>
<sequence length="349" mass="38096">MHGRVSEPHRDETRRDVQSREESPDAELTTTPSHTDETARPVLRFPVLAALLLVGVVAILLDLASGGPLLRLDEVIAHIWKFKGPYEYGYADAVDRIGQRLICLPLLFGVAYYLSRRIRSIRPLVIAVGATLGLNFTIGVIKLASGRESPRTGGPALFTGDNVLFPSGHTANVIFVYGLVVALLVRYGNVSTRRRWLLIGLVAAAEVLMTVISVYRHTHWFSDLIAGTMVGGAVLQVSLLADLHWNEVRRWLRRLAGPTWVAVEWAVGLIRPRVVPPAKAVAQRVHAGSTDPRLSDGRPAARPDARRDPRAGARPDARAGVRTDARPDVRPGERTDPAEAGTSSTARPD</sequence>
<dbReference type="InterPro" id="IPR036938">
    <property type="entry name" value="PAP2/HPO_sf"/>
</dbReference>
<feature type="transmembrane region" description="Helical" evidence="2">
    <location>
        <begin position="97"/>
        <end position="115"/>
    </location>
</feature>
<evidence type="ECO:0000259" key="3">
    <source>
        <dbReference type="SMART" id="SM00014"/>
    </source>
</evidence>
<accession>A0A852ZHM0</accession>
<feature type="transmembrane region" description="Helical" evidence="2">
    <location>
        <begin position="197"/>
        <end position="218"/>
    </location>
</feature>
<feature type="transmembrane region" description="Helical" evidence="2">
    <location>
        <begin position="224"/>
        <end position="245"/>
    </location>
</feature>
<dbReference type="InterPro" id="IPR000326">
    <property type="entry name" value="PAP2/HPO"/>
</dbReference>